<dbReference type="InterPro" id="IPR026555">
    <property type="entry name" value="NSL3/Tex30"/>
</dbReference>
<proteinExistence type="predicted"/>
<dbReference type="Pfam" id="PF20408">
    <property type="entry name" value="Abhydrolase_11"/>
    <property type="match status" value="1"/>
</dbReference>
<dbReference type="PANTHER" id="PTHR13136">
    <property type="entry name" value="TESTIS DEVELOPMENT PROTEIN PRTD"/>
    <property type="match status" value="1"/>
</dbReference>
<evidence type="ECO:0000259" key="1">
    <source>
        <dbReference type="Pfam" id="PF20408"/>
    </source>
</evidence>
<dbReference type="RefSeq" id="WP_344732039.1">
    <property type="nucleotide sequence ID" value="NZ_BAAAZH010000008.1"/>
</dbReference>
<comment type="caution">
    <text evidence="2">The sequence shown here is derived from an EMBL/GenBank/DDBJ whole genome shotgun (WGS) entry which is preliminary data.</text>
</comment>
<dbReference type="SUPFAM" id="SSF53474">
    <property type="entry name" value="alpha/beta-Hydrolases"/>
    <property type="match status" value="1"/>
</dbReference>
<name>A0ABP7XDF8_9ACTN</name>
<sequence length="220" mass="22290">MTRPPTAEIEVETPVGPGRLHLDRPTGPRAPSAVLLVSHGAGNGVDTRDLEALAAALPARGVVVARFEQPWRVAGRPVAAPPATLDVGFTAAAARVGALLPGVRLVVGGRSAGARSACRTASALGAAACVALAFPLHPPGKPESSRLPELLGSGVPTLVVQGERDPFGRPEEFPDLPAGHRLVTVPGADHGLKVGARAVPDQDAVLELVATAVGEFVGSI</sequence>
<dbReference type="EMBL" id="BAAAZH010000008">
    <property type="protein sequence ID" value="GAA4112546.1"/>
    <property type="molecule type" value="Genomic_DNA"/>
</dbReference>
<keyword evidence="3" id="KW-1185">Reference proteome</keyword>
<evidence type="ECO:0000313" key="2">
    <source>
        <dbReference type="EMBL" id="GAA4112546.1"/>
    </source>
</evidence>
<dbReference type="Proteomes" id="UP001501495">
    <property type="component" value="Unassembled WGS sequence"/>
</dbReference>
<accession>A0ABP7XDF8</accession>
<feature type="domain" description="KANL3/Tex30 alpha/beta hydrolase-like" evidence="1">
    <location>
        <begin position="32"/>
        <end position="217"/>
    </location>
</feature>
<dbReference type="InterPro" id="IPR046879">
    <property type="entry name" value="KANL3/Tex30_Abhydrolase"/>
</dbReference>
<dbReference type="PANTHER" id="PTHR13136:SF11">
    <property type="entry name" value="TESTIS-EXPRESSED PROTEIN 30"/>
    <property type="match status" value="1"/>
</dbReference>
<organism evidence="2 3">
    <name type="scientific">Nocardioides fonticola</name>
    <dbReference type="NCBI Taxonomy" id="450363"/>
    <lineage>
        <taxon>Bacteria</taxon>
        <taxon>Bacillati</taxon>
        <taxon>Actinomycetota</taxon>
        <taxon>Actinomycetes</taxon>
        <taxon>Propionibacteriales</taxon>
        <taxon>Nocardioidaceae</taxon>
        <taxon>Nocardioides</taxon>
    </lineage>
</organism>
<dbReference type="Gene3D" id="3.40.50.1820">
    <property type="entry name" value="alpha/beta hydrolase"/>
    <property type="match status" value="1"/>
</dbReference>
<protein>
    <recommendedName>
        <fullName evidence="1">KANL3/Tex30 alpha/beta hydrolase-like domain-containing protein</fullName>
    </recommendedName>
</protein>
<reference evidence="3" key="1">
    <citation type="journal article" date="2019" name="Int. J. Syst. Evol. Microbiol.">
        <title>The Global Catalogue of Microorganisms (GCM) 10K type strain sequencing project: providing services to taxonomists for standard genome sequencing and annotation.</title>
        <authorList>
            <consortium name="The Broad Institute Genomics Platform"/>
            <consortium name="The Broad Institute Genome Sequencing Center for Infectious Disease"/>
            <person name="Wu L."/>
            <person name="Ma J."/>
        </authorList>
    </citation>
    <scope>NUCLEOTIDE SEQUENCE [LARGE SCALE GENOMIC DNA]</scope>
    <source>
        <strain evidence="3">JCM 16703</strain>
    </source>
</reference>
<evidence type="ECO:0000313" key="3">
    <source>
        <dbReference type="Proteomes" id="UP001501495"/>
    </source>
</evidence>
<dbReference type="InterPro" id="IPR029058">
    <property type="entry name" value="AB_hydrolase_fold"/>
</dbReference>
<gene>
    <name evidence="2" type="ORF">GCM10022215_08960</name>
</gene>